<protein>
    <submittedName>
        <fullName evidence="1">Uncharacterized protein</fullName>
    </submittedName>
</protein>
<comment type="caution">
    <text evidence="1">The sequence shown here is derived from an EMBL/GenBank/DDBJ whole genome shotgun (WGS) entry which is preliminary data.</text>
</comment>
<dbReference type="EMBL" id="JAAALK010000286">
    <property type="protein sequence ID" value="KAG8061713.1"/>
    <property type="molecule type" value="Genomic_DNA"/>
</dbReference>
<reference evidence="1" key="1">
    <citation type="journal article" date="2021" name="bioRxiv">
        <title>Whole Genome Assembly and Annotation of Northern Wild Rice, Zizania palustris L., Supports a Whole Genome Duplication in the Zizania Genus.</title>
        <authorList>
            <person name="Haas M."/>
            <person name="Kono T."/>
            <person name="Macchietto M."/>
            <person name="Millas R."/>
            <person name="McGilp L."/>
            <person name="Shao M."/>
            <person name="Duquette J."/>
            <person name="Hirsch C.N."/>
            <person name="Kimball J."/>
        </authorList>
    </citation>
    <scope>NUCLEOTIDE SEQUENCE</scope>
    <source>
        <tissue evidence="1">Fresh leaf tissue</tissue>
    </source>
</reference>
<dbReference type="Proteomes" id="UP000729402">
    <property type="component" value="Unassembled WGS sequence"/>
</dbReference>
<reference evidence="1" key="2">
    <citation type="submission" date="2021-02" db="EMBL/GenBank/DDBJ databases">
        <authorList>
            <person name="Kimball J.A."/>
            <person name="Haas M.W."/>
            <person name="Macchietto M."/>
            <person name="Kono T."/>
            <person name="Duquette J."/>
            <person name="Shao M."/>
        </authorList>
    </citation>
    <scope>NUCLEOTIDE SEQUENCE</scope>
    <source>
        <tissue evidence="1">Fresh leaf tissue</tissue>
    </source>
</reference>
<keyword evidence="2" id="KW-1185">Reference proteome</keyword>
<sequence length="107" mass="11323">MRVPYVILSFSSSSSISQTHPLSSPVTFVAVHRPRSRLAGSSSPALVARPESLPPVVCRLRSLGLVVIGCPSYPPRVTAPTASSCRLQSSMSPVVIPDCMEHACLPP</sequence>
<organism evidence="1 2">
    <name type="scientific">Zizania palustris</name>
    <name type="common">Northern wild rice</name>
    <dbReference type="NCBI Taxonomy" id="103762"/>
    <lineage>
        <taxon>Eukaryota</taxon>
        <taxon>Viridiplantae</taxon>
        <taxon>Streptophyta</taxon>
        <taxon>Embryophyta</taxon>
        <taxon>Tracheophyta</taxon>
        <taxon>Spermatophyta</taxon>
        <taxon>Magnoliopsida</taxon>
        <taxon>Liliopsida</taxon>
        <taxon>Poales</taxon>
        <taxon>Poaceae</taxon>
        <taxon>BOP clade</taxon>
        <taxon>Oryzoideae</taxon>
        <taxon>Oryzeae</taxon>
        <taxon>Zizaniinae</taxon>
        <taxon>Zizania</taxon>
    </lineage>
</organism>
<gene>
    <name evidence="1" type="ORF">GUJ93_ZPchr0003g18281</name>
</gene>
<name>A0A8J5VWF4_ZIZPA</name>
<accession>A0A8J5VWF4</accession>
<evidence type="ECO:0000313" key="2">
    <source>
        <dbReference type="Proteomes" id="UP000729402"/>
    </source>
</evidence>
<dbReference type="AlphaFoldDB" id="A0A8J5VWF4"/>
<proteinExistence type="predicted"/>
<evidence type="ECO:0000313" key="1">
    <source>
        <dbReference type="EMBL" id="KAG8061713.1"/>
    </source>
</evidence>